<dbReference type="Pfam" id="PF12770">
    <property type="entry name" value="CHAT"/>
    <property type="match status" value="1"/>
</dbReference>
<feature type="transmembrane region" description="Helical" evidence="1">
    <location>
        <begin position="771"/>
        <end position="793"/>
    </location>
</feature>
<evidence type="ECO:0000313" key="4">
    <source>
        <dbReference type="Proteomes" id="UP000753908"/>
    </source>
</evidence>
<reference evidence="3" key="1">
    <citation type="submission" date="2021-05" db="EMBL/GenBank/DDBJ databases">
        <authorList>
            <person name="Pietrasiak N."/>
            <person name="Ward R."/>
            <person name="Stajich J.E."/>
            <person name="Kurbessoian T."/>
        </authorList>
    </citation>
    <scope>NUCLEOTIDE SEQUENCE</scope>
    <source>
        <strain evidence="3">CPER-KK1</strain>
    </source>
</reference>
<reference evidence="3" key="2">
    <citation type="journal article" date="2022" name="Microbiol. Resour. Announc.">
        <title>Metagenome Sequencing to Explore Phylogenomics of Terrestrial Cyanobacteria.</title>
        <authorList>
            <person name="Ward R.D."/>
            <person name="Stajich J.E."/>
            <person name="Johansen J.R."/>
            <person name="Huntemann M."/>
            <person name="Clum A."/>
            <person name="Foster B."/>
            <person name="Foster B."/>
            <person name="Roux S."/>
            <person name="Palaniappan K."/>
            <person name="Varghese N."/>
            <person name="Mukherjee S."/>
            <person name="Reddy T.B.K."/>
            <person name="Daum C."/>
            <person name="Copeland A."/>
            <person name="Chen I.A."/>
            <person name="Ivanova N.N."/>
            <person name="Kyrpides N.C."/>
            <person name="Shapiro N."/>
            <person name="Eloe-Fadrosh E.A."/>
            <person name="Pietrasiak N."/>
        </authorList>
    </citation>
    <scope>NUCLEOTIDE SEQUENCE</scope>
    <source>
        <strain evidence="3">CPER-KK1</strain>
    </source>
</reference>
<name>A0A951PSX7_9CYAN</name>
<gene>
    <name evidence="3" type="ORF">KME25_30030</name>
</gene>
<evidence type="ECO:0000313" key="3">
    <source>
        <dbReference type="EMBL" id="MBW4548636.1"/>
    </source>
</evidence>
<proteinExistence type="predicted"/>
<evidence type="ECO:0000256" key="1">
    <source>
        <dbReference type="SAM" id="Phobius"/>
    </source>
</evidence>
<protein>
    <submittedName>
        <fullName evidence="3">CHASE2 domain-containing protein</fullName>
    </submittedName>
</protein>
<dbReference type="InterPro" id="IPR024983">
    <property type="entry name" value="CHAT_dom"/>
</dbReference>
<organism evidence="3 4">
    <name type="scientific">Symplocastrum torsivum CPER-KK1</name>
    <dbReference type="NCBI Taxonomy" id="450513"/>
    <lineage>
        <taxon>Bacteria</taxon>
        <taxon>Bacillati</taxon>
        <taxon>Cyanobacteriota</taxon>
        <taxon>Cyanophyceae</taxon>
        <taxon>Oscillatoriophycideae</taxon>
        <taxon>Oscillatoriales</taxon>
        <taxon>Microcoleaceae</taxon>
        <taxon>Symplocastrum</taxon>
    </lineage>
</organism>
<keyword evidence="1" id="KW-0472">Membrane</keyword>
<dbReference type="AlphaFoldDB" id="A0A951PSX7"/>
<evidence type="ECO:0000259" key="2">
    <source>
        <dbReference type="SMART" id="SM01080"/>
    </source>
</evidence>
<dbReference type="EMBL" id="JAHHIF010000067">
    <property type="protein sequence ID" value="MBW4548636.1"/>
    <property type="molecule type" value="Genomic_DNA"/>
</dbReference>
<keyword evidence="1" id="KW-1133">Transmembrane helix</keyword>
<keyword evidence="1" id="KW-0812">Transmembrane</keyword>
<comment type="caution">
    <text evidence="3">The sequence shown here is derived from an EMBL/GenBank/DDBJ whole genome shotgun (WGS) entry which is preliminary data.</text>
</comment>
<sequence length="802" mass="90179">MGKLVVLIAGEGSFENGFPVTLRVGEEDRPASVEITGRLPPTLEIPQSYTGWADTYRRLGLRSRLEASVAQVTNVSKLEICSNAAQLLRDRFNAWLHSESFRPIREKLLEQLMPSDEVRLIIQTENIWLRRLPWHLWDLCDRYPKAEIALSAPIYEFIKPVASPHTKVRILAILGDSTGINTQADRLLLEQLPDAEISFLVEPQRQELTEELWKQSWDILFFAGHSSSQPDCEKGEISLNQTDSLTIDQLRFALRKAVERGLKIAIFNSCDGLGLARNLADLQIPQIIVMREPVPDRICQKFLKYFLAAYARGESFYLAVREAREQLQGLEDQFPCATWLPIICQNPAVLPPTWEQLCSPWRPPTPPDEPPFVPGLPDKDGFRIRQRSPRNALKGRQGFVKVVLMSLVITSLILVGRQFGLFQAMELQAFDQLMVSRPTEEVDSRLLVVTVTEEDIQAQKQEPRRGSLSDRSLSRLLEKLESYEPRAIGLDIYHDFPVDPKYPDLAKRLKESDRLITVCKVSNPQFNDPGKSPPPEALKENLGFTDFVHDFNGVLRRHLLAMEPPPASSCTATYALSSKLAFRYLKAEGISPKVSSHGYLQLGTTVFQPLEPNAGGYRNMDARGHQVLLNYRSSPSLIEVAERVTLTEVLNGQVNPNAVKGRIVLIGVTAPSAKDYFFTPYSNGQYQDMPGVVVHAQMVSQILSAVLDQRPLLWVWSEWGETLWIFGWALTGGLFSWRSHFFLRWGLVGGTLFVLYGLCFGLLIQGGWVPLVPSALALVSTSVSVAAYSTFLAQRQQSTFAI</sequence>
<accession>A0A951PSX7</accession>
<feature type="domain" description="CHASE2" evidence="2">
    <location>
        <begin position="422"/>
        <end position="735"/>
    </location>
</feature>
<dbReference type="InterPro" id="IPR007890">
    <property type="entry name" value="CHASE2"/>
</dbReference>
<feature type="transmembrane region" description="Helical" evidence="1">
    <location>
        <begin position="742"/>
        <end position="765"/>
    </location>
</feature>
<dbReference type="Proteomes" id="UP000753908">
    <property type="component" value="Unassembled WGS sequence"/>
</dbReference>
<dbReference type="Pfam" id="PF05226">
    <property type="entry name" value="CHASE2"/>
    <property type="match status" value="1"/>
</dbReference>
<dbReference type="SMART" id="SM01080">
    <property type="entry name" value="CHASE2"/>
    <property type="match status" value="1"/>
</dbReference>